<evidence type="ECO:0000256" key="2">
    <source>
        <dbReference type="ARBA" id="ARBA00022801"/>
    </source>
</evidence>
<name>A0ABT3QSF7_9HYPH</name>
<evidence type="ECO:0000256" key="1">
    <source>
        <dbReference type="ARBA" id="ARBA00022741"/>
    </source>
</evidence>
<evidence type="ECO:0000313" key="6">
    <source>
        <dbReference type="Proteomes" id="UP001301216"/>
    </source>
</evidence>
<dbReference type="PANTHER" id="PTHR34698:SF2">
    <property type="entry name" value="5-OXOPROLINASE SUBUNIT B"/>
    <property type="match status" value="1"/>
</dbReference>
<dbReference type="RefSeq" id="WP_113533497.1">
    <property type="nucleotide sequence ID" value="NZ_JAPHAV010000012.1"/>
</dbReference>
<dbReference type="InterPro" id="IPR010016">
    <property type="entry name" value="PxpB"/>
</dbReference>
<keyword evidence="6" id="KW-1185">Reference proteome</keyword>
<proteinExistence type="predicted"/>
<dbReference type="Gene3D" id="2.40.100.10">
    <property type="entry name" value="Cyclophilin-like"/>
    <property type="match status" value="1"/>
</dbReference>
<dbReference type="GO" id="GO:0016787">
    <property type="term" value="F:hydrolase activity"/>
    <property type="evidence" value="ECO:0007669"/>
    <property type="project" value="UniProtKB-KW"/>
</dbReference>
<feature type="domain" description="Carboxyltransferase" evidence="4">
    <location>
        <begin position="3"/>
        <end position="203"/>
    </location>
</feature>
<gene>
    <name evidence="5" type="ORF">OPR82_17575</name>
</gene>
<dbReference type="InterPro" id="IPR029000">
    <property type="entry name" value="Cyclophilin-like_dom_sf"/>
</dbReference>
<dbReference type="Pfam" id="PF02682">
    <property type="entry name" value="CT_C_D"/>
    <property type="match status" value="1"/>
</dbReference>
<comment type="caution">
    <text evidence="5">The sequence shown here is derived from an EMBL/GenBank/DDBJ whole genome shotgun (WGS) entry which is preliminary data.</text>
</comment>
<dbReference type="Proteomes" id="UP001301216">
    <property type="component" value="Unassembled WGS sequence"/>
</dbReference>
<sequence>MFPHFSPAGSHSLLVEFGDVICNETHEHVVSLDKALSTASIFGFFEAVPAYTSLLVRFDPLLTDHDIIENDVRKLIQSSSPSIRPREKRVVEVCYDAEFAPDLSAVAMKTGFSRDEVIAAHSSAEYGVFMYGFAPGYAYLAGVPEQIRLPRKQSAVRDIPAGSVLIAGPQCLVTTMTMPTGWWIIGRSPTRILDKDGDRPFLFDVGDDVVFRRISRADFEKKSNH</sequence>
<dbReference type="EMBL" id="JAPHAV010000012">
    <property type="protein sequence ID" value="MCX2698542.1"/>
    <property type="molecule type" value="Genomic_DNA"/>
</dbReference>
<protein>
    <submittedName>
        <fullName evidence="5">Allophanate hydrolase subunit 1</fullName>
    </submittedName>
</protein>
<dbReference type="InterPro" id="IPR003833">
    <property type="entry name" value="CT_C_D"/>
</dbReference>
<dbReference type="SMART" id="SM00796">
    <property type="entry name" value="AHS1"/>
    <property type="match status" value="1"/>
</dbReference>
<dbReference type="Gene3D" id="3.30.1360.40">
    <property type="match status" value="1"/>
</dbReference>
<keyword evidence="2 5" id="KW-0378">Hydrolase</keyword>
<organism evidence="5 6">
    <name type="scientific">Ochrobactrum chromiisoli</name>
    <dbReference type="NCBI Taxonomy" id="2993941"/>
    <lineage>
        <taxon>Bacteria</taxon>
        <taxon>Pseudomonadati</taxon>
        <taxon>Pseudomonadota</taxon>
        <taxon>Alphaproteobacteria</taxon>
        <taxon>Hyphomicrobiales</taxon>
        <taxon>Brucellaceae</taxon>
        <taxon>Brucella/Ochrobactrum group</taxon>
        <taxon>Ochrobactrum</taxon>
    </lineage>
</organism>
<reference evidence="5 6" key="1">
    <citation type="submission" date="2022-11" db="EMBL/GenBank/DDBJ databases">
        <title>Brucella sp. YY2X, whole genome shotgun sequencing project.</title>
        <authorList>
            <person name="Yang Y."/>
        </authorList>
    </citation>
    <scope>NUCLEOTIDE SEQUENCE [LARGE SCALE GENOMIC DNA]</scope>
    <source>
        <strain evidence="5 6">YY2X</strain>
    </source>
</reference>
<dbReference type="SUPFAM" id="SSF50891">
    <property type="entry name" value="Cyclophilin-like"/>
    <property type="match status" value="1"/>
</dbReference>
<evidence type="ECO:0000259" key="4">
    <source>
        <dbReference type="SMART" id="SM00796"/>
    </source>
</evidence>
<evidence type="ECO:0000256" key="3">
    <source>
        <dbReference type="ARBA" id="ARBA00022840"/>
    </source>
</evidence>
<dbReference type="PANTHER" id="PTHR34698">
    <property type="entry name" value="5-OXOPROLINASE SUBUNIT B"/>
    <property type="match status" value="1"/>
</dbReference>
<dbReference type="SUPFAM" id="SSF160467">
    <property type="entry name" value="PH0987 N-terminal domain-like"/>
    <property type="match status" value="1"/>
</dbReference>
<evidence type="ECO:0000313" key="5">
    <source>
        <dbReference type="EMBL" id="MCX2698542.1"/>
    </source>
</evidence>
<keyword evidence="3" id="KW-0067">ATP-binding</keyword>
<accession>A0ABT3QSF7</accession>
<keyword evidence="1" id="KW-0547">Nucleotide-binding</keyword>